<dbReference type="AlphaFoldDB" id="A0A9Q1JV98"/>
<dbReference type="PANTHER" id="PTHR33144:SF16">
    <property type="entry name" value="OS02G0129000 PROTEIN"/>
    <property type="match status" value="1"/>
</dbReference>
<gene>
    <name evidence="1" type="ORF">Cgig2_008594</name>
</gene>
<evidence type="ECO:0008006" key="3">
    <source>
        <dbReference type="Google" id="ProtNLM"/>
    </source>
</evidence>
<comment type="caution">
    <text evidence="1">The sequence shown here is derived from an EMBL/GenBank/DDBJ whole genome shotgun (WGS) entry which is preliminary data.</text>
</comment>
<accession>A0A9Q1JV98</accession>
<evidence type="ECO:0000313" key="1">
    <source>
        <dbReference type="EMBL" id="KAJ8431662.1"/>
    </source>
</evidence>
<protein>
    <recommendedName>
        <fullName evidence="3">Transposase</fullName>
    </recommendedName>
</protein>
<keyword evidence="2" id="KW-1185">Reference proteome</keyword>
<sequence>MKCPHGASQTDKWNIEPVPISILGIAPTIAQQKQQHSKCLAMSMKQGMFVQIEQRRRSKRQATIAQDATRGSSDDQVVVAPSNVLAAEHLNEPDVEGTIAHDYTWAPLVYTNWSKVSHKDEMWGNINEKYIIPSSVEKWVLQSIRDSWRVFKSHIKRDHYYKYDNDKARWENRLTRVLDSHFKVLLQYWNDSTVQKSKEGRSPSKTTMFEETRKRKEGCTYKHSNDDILDKIANYYWPSYTFLMLHST</sequence>
<organism evidence="1 2">
    <name type="scientific">Carnegiea gigantea</name>
    <dbReference type="NCBI Taxonomy" id="171969"/>
    <lineage>
        <taxon>Eukaryota</taxon>
        <taxon>Viridiplantae</taxon>
        <taxon>Streptophyta</taxon>
        <taxon>Embryophyta</taxon>
        <taxon>Tracheophyta</taxon>
        <taxon>Spermatophyta</taxon>
        <taxon>Magnoliopsida</taxon>
        <taxon>eudicotyledons</taxon>
        <taxon>Gunneridae</taxon>
        <taxon>Pentapetalae</taxon>
        <taxon>Caryophyllales</taxon>
        <taxon>Cactineae</taxon>
        <taxon>Cactaceae</taxon>
        <taxon>Cactoideae</taxon>
        <taxon>Echinocereeae</taxon>
        <taxon>Carnegiea</taxon>
    </lineage>
</organism>
<name>A0A9Q1JV98_9CARY</name>
<dbReference type="PANTHER" id="PTHR33144">
    <property type="entry name" value="OS10G0409366 PROTEIN-RELATED"/>
    <property type="match status" value="1"/>
</dbReference>
<evidence type="ECO:0000313" key="2">
    <source>
        <dbReference type="Proteomes" id="UP001153076"/>
    </source>
</evidence>
<proteinExistence type="predicted"/>
<dbReference type="EMBL" id="JAKOGI010000673">
    <property type="protein sequence ID" value="KAJ8431662.1"/>
    <property type="molecule type" value="Genomic_DNA"/>
</dbReference>
<dbReference type="OrthoDB" id="1913335at2759"/>
<dbReference type="Proteomes" id="UP001153076">
    <property type="component" value="Unassembled WGS sequence"/>
</dbReference>
<reference evidence="1" key="1">
    <citation type="submission" date="2022-04" db="EMBL/GenBank/DDBJ databases">
        <title>Carnegiea gigantea Genome sequencing and assembly v2.</title>
        <authorList>
            <person name="Copetti D."/>
            <person name="Sanderson M.J."/>
            <person name="Burquez A."/>
            <person name="Wojciechowski M.F."/>
        </authorList>
    </citation>
    <scope>NUCLEOTIDE SEQUENCE</scope>
    <source>
        <strain evidence="1">SGP5-SGP5p</strain>
        <tissue evidence="1">Aerial part</tissue>
    </source>
</reference>